<name>A0A941B072_9ACTN</name>
<evidence type="ECO:0008006" key="4">
    <source>
        <dbReference type="Google" id="ProtNLM"/>
    </source>
</evidence>
<keyword evidence="3" id="KW-1185">Reference proteome</keyword>
<feature type="chain" id="PRO_5039675694" description="Secreted protein" evidence="1">
    <location>
        <begin position="20"/>
        <end position="153"/>
    </location>
</feature>
<accession>A0A941B072</accession>
<evidence type="ECO:0000313" key="3">
    <source>
        <dbReference type="Proteomes" id="UP000677875"/>
    </source>
</evidence>
<feature type="signal peptide" evidence="1">
    <location>
        <begin position="1"/>
        <end position="19"/>
    </location>
</feature>
<organism evidence="2 3">
    <name type="scientific">Streptomyces tagetis</name>
    <dbReference type="NCBI Taxonomy" id="2820809"/>
    <lineage>
        <taxon>Bacteria</taxon>
        <taxon>Bacillati</taxon>
        <taxon>Actinomycetota</taxon>
        <taxon>Actinomycetes</taxon>
        <taxon>Kitasatosporales</taxon>
        <taxon>Streptomycetaceae</taxon>
        <taxon>Streptomyces</taxon>
    </lineage>
</organism>
<evidence type="ECO:0000256" key="1">
    <source>
        <dbReference type="SAM" id="SignalP"/>
    </source>
</evidence>
<dbReference type="EMBL" id="JAGPNL010000001">
    <property type="protein sequence ID" value="MBQ0826361.1"/>
    <property type="molecule type" value="Genomic_DNA"/>
</dbReference>
<evidence type="ECO:0000313" key="2">
    <source>
        <dbReference type="EMBL" id="MBQ0826361.1"/>
    </source>
</evidence>
<dbReference type="Proteomes" id="UP000677875">
    <property type="component" value="Unassembled WGS sequence"/>
</dbReference>
<keyword evidence="1" id="KW-0732">Signal</keyword>
<gene>
    <name evidence="2" type="ORF">J5Y05_07565</name>
</gene>
<dbReference type="RefSeq" id="WP_210869315.1">
    <property type="nucleotide sequence ID" value="NZ_JAGPNL010000001.1"/>
</dbReference>
<sequence length="153" mass="16161">MVGHLARTAVTLCAAAALAAPLGTASAAPSADRDPTPRHRTPQPVLIDCAQRPEVRPEAFIIACGDGNSVLTSLQWSRWDARAAVATGVNDVNDCDPDCAAGTFLAYPVTVRLDRARVAEQDAGQTRFTRLSLTYTDGRPDGYPAVVTYPLPG</sequence>
<reference evidence="2" key="1">
    <citation type="submission" date="2021-04" db="EMBL/GenBank/DDBJ databases">
        <title>Genome seq and assembly of Streptomyces sp. RG38.</title>
        <authorList>
            <person name="Chhetri G."/>
        </authorList>
    </citation>
    <scope>NUCLEOTIDE SEQUENCE</scope>
    <source>
        <strain evidence="2">RG38</strain>
    </source>
</reference>
<dbReference type="AlphaFoldDB" id="A0A941B072"/>
<proteinExistence type="predicted"/>
<comment type="caution">
    <text evidence="2">The sequence shown here is derived from an EMBL/GenBank/DDBJ whole genome shotgun (WGS) entry which is preliminary data.</text>
</comment>
<protein>
    <recommendedName>
        <fullName evidence="4">Secreted protein</fullName>
    </recommendedName>
</protein>